<keyword evidence="4" id="KW-1185">Reference proteome</keyword>
<feature type="chain" id="PRO_5025432092" description="Fungal-type protein kinase domain-containing protein" evidence="1">
    <location>
        <begin position="23"/>
        <end position="441"/>
    </location>
</feature>
<evidence type="ECO:0000313" key="3">
    <source>
        <dbReference type="EMBL" id="KAE9386049.1"/>
    </source>
</evidence>
<dbReference type="InterPro" id="IPR011009">
    <property type="entry name" value="Kinase-like_dom_sf"/>
</dbReference>
<feature type="domain" description="Fungal-type protein kinase" evidence="2">
    <location>
        <begin position="191"/>
        <end position="299"/>
    </location>
</feature>
<sequence length="441" mass="50606">MQSYLSVSAAALFFLALRVTRAAYDELSRVEQVDSVLPVELKRRGAKTLYKVVERMHAFSPQELETIPNLSLTDEGPEIKERKVKLGKVLFCTSGIVGTIVVRALCVCHKGIECKCSWAGLNLIMKISFPSQSRESEVTIIKHCTEKAAALGDEWVKKHLPQVLSSFSVEFADISLRRSLMVVRSMQELYPLKELKYAEQFAQVLYDILQSHEWVYVNARVLHRDVSRGNIMYRKEGDQVYGVLNDFDLALILDAPHSGSLSNHRASTPLFMTQEQLVDGWNGPPRFRHGLESLFYVMLLLACNYEASGVRAATLEYGEWHHAQDSSDLGRQKFALTREESWSPPVETFFDGFLPWLQYIKLNLWDGIGARDKHRRQRERERANGIPRARLLPTPAAQVYFDEETLDGHFSYETFFHVMRSFNGKKLLTRNPQRMQVEETR</sequence>
<keyword evidence="1" id="KW-0732">Signal</keyword>
<dbReference type="EMBL" id="ML769918">
    <property type="protein sequence ID" value="KAE9386049.1"/>
    <property type="molecule type" value="Genomic_DNA"/>
</dbReference>
<dbReference type="AlphaFoldDB" id="A0A6A4GK18"/>
<dbReference type="InterPro" id="IPR040976">
    <property type="entry name" value="Pkinase_fungal"/>
</dbReference>
<name>A0A6A4GK18_9AGAR</name>
<dbReference type="SUPFAM" id="SSF56112">
    <property type="entry name" value="Protein kinase-like (PK-like)"/>
    <property type="match status" value="1"/>
</dbReference>
<organism evidence="3 4">
    <name type="scientific">Gymnopus androsaceus JB14</name>
    <dbReference type="NCBI Taxonomy" id="1447944"/>
    <lineage>
        <taxon>Eukaryota</taxon>
        <taxon>Fungi</taxon>
        <taxon>Dikarya</taxon>
        <taxon>Basidiomycota</taxon>
        <taxon>Agaricomycotina</taxon>
        <taxon>Agaricomycetes</taxon>
        <taxon>Agaricomycetidae</taxon>
        <taxon>Agaricales</taxon>
        <taxon>Marasmiineae</taxon>
        <taxon>Omphalotaceae</taxon>
        <taxon>Gymnopus</taxon>
    </lineage>
</organism>
<evidence type="ECO:0000256" key="1">
    <source>
        <dbReference type="SAM" id="SignalP"/>
    </source>
</evidence>
<accession>A0A6A4GK18</accession>
<reference evidence="3" key="1">
    <citation type="journal article" date="2019" name="Environ. Microbiol.">
        <title>Fungal ecological strategies reflected in gene transcription - a case study of two litter decomposers.</title>
        <authorList>
            <person name="Barbi F."/>
            <person name="Kohler A."/>
            <person name="Barry K."/>
            <person name="Baskaran P."/>
            <person name="Daum C."/>
            <person name="Fauchery L."/>
            <person name="Ihrmark K."/>
            <person name="Kuo A."/>
            <person name="LaButti K."/>
            <person name="Lipzen A."/>
            <person name="Morin E."/>
            <person name="Grigoriev I.V."/>
            <person name="Henrissat B."/>
            <person name="Lindahl B."/>
            <person name="Martin F."/>
        </authorList>
    </citation>
    <scope>NUCLEOTIDE SEQUENCE</scope>
    <source>
        <strain evidence="3">JB14</strain>
    </source>
</reference>
<gene>
    <name evidence="3" type="ORF">BT96DRAFT_949407</name>
</gene>
<dbReference type="OrthoDB" id="5569250at2759"/>
<protein>
    <recommendedName>
        <fullName evidence="2">Fungal-type protein kinase domain-containing protein</fullName>
    </recommendedName>
</protein>
<feature type="signal peptide" evidence="1">
    <location>
        <begin position="1"/>
        <end position="22"/>
    </location>
</feature>
<dbReference type="Pfam" id="PF17667">
    <property type="entry name" value="Pkinase_fungal"/>
    <property type="match status" value="1"/>
</dbReference>
<dbReference type="Gene3D" id="1.10.510.10">
    <property type="entry name" value="Transferase(Phosphotransferase) domain 1"/>
    <property type="match status" value="1"/>
</dbReference>
<proteinExistence type="predicted"/>
<evidence type="ECO:0000313" key="4">
    <source>
        <dbReference type="Proteomes" id="UP000799118"/>
    </source>
</evidence>
<evidence type="ECO:0000259" key="2">
    <source>
        <dbReference type="Pfam" id="PF17667"/>
    </source>
</evidence>
<dbReference type="Proteomes" id="UP000799118">
    <property type="component" value="Unassembled WGS sequence"/>
</dbReference>
<dbReference type="PANTHER" id="PTHR38248">
    <property type="entry name" value="FUNK1 6"/>
    <property type="match status" value="1"/>
</dbReference>
<dbReference type="PANTHER" id="PTHR38248:SF2">
    <property type="entry name" value="FUNK1 11"/>
    <property type="match status" value="1"/>
</dbReference>